<evidence type="ECO:0000313" key="1">
    <source>
        <dbReference type="EMBL" id="KAJ7736443.1"/>
    </source>
</evidence>
<dbReference type="Gene3D" id="3.80.10.10">
    <property type="entry name" value="Ribonuclease Inhibitor"/>
    <property type="match status" value="1"/>
</dbReference>
<dbReference type="InterPro" id="IPR032675">
    <property type="entry name" value="LRR_dom_sf"/>
</dbReference>
<reference evidence="1" key="1">
    <citation type="submission" date="2023-03" db="EMBL/GenBank/DDBJ databases">
        <title>Massive genome expansion in bonnet fungi (Mycena s.s.) driven by repeated elements and novel gene families across ecological guilds.</title>
        <authorList>
            <consortium name="Lawrence Berkeley National Laboratory"/>
            <person name="Harder C.B."/>
            <person name="Miyauchi S."/>
            <person name="Viragh M."/>
            <person name="Kuo A."/>
            <person name="Thoen E."/>
            <person name="Andreopoulos B."/>
            <person name="Lu D."/>
            <person name="Skrede I."/>
            <person name="Drula E."/>
            <person name="Henrissat B."/>
            <person name="Morin E."/>
            <person name="Kohler A."/>
            <person name="Barry K."/>
            <person name="LaButti K."/>
            <person name="Morin E."/>
            <person name="Salamov A."/>
            <person name="Lipzen A."/>
            <person name="Mereny Z."/>
            <person name="Hegedus B."/>
            <person name="Baldrian P."/>
            <person name="Stursova M."/>
            <person name="Weitz H."/>
            <person name="Taylor A."/>
            <person name="Grigoriev I.V."/>
            <person name="Nagy L.G."/>
            <person name="Martin F."/>
            <person name="Kauserud H."/>
        </authorList>
    </citation>
    <scope>NUCLEOTIDE SEQUENCE</scope>
    <source>
        <strain evidence="1">CBHHK182m</strain>
    </source>
</reference>
<protein>
    <recommendedName>
        <fullName evidence="3">F-box domain-containing protein</fullName>
    </recommendedName>
</protein>
<accession>A0AAD7I874</accession>
<comment type="caution">
    <text evidence="1">The sequence shown here is derived from an EMBL/GenBank/DDBJ whole genome shotgun (WGS) entry which is preliminary data.</text>
</comment>
<sequence length="509" mass="57145">MESIHPPSSLPLNLAKLSSSNVAPSGFETLQLRQLIQLEDETVSRLDEEISQAVARVVRLSGCRDSHRRDVDALCGIASPLGRFPPEILAEIFLICMEASRGIKASTSISGPPLVFGRVCSSWRAVSIATPRLWCDIELRSLMHSDTVPLIQLFVDRSRPLPLYFDVATEPLLGTRLQHLNLRLAIVDLEPLVVLSGSMFSALQKLALNIHPDYSCPQRAFVGTITIFAAAPIKSFTLVSSCLGVTFNPLLNLHIPWARLQNLHLDFFHDPLVARAILSQCFDLEVCSIAGTESSYFRSPTSTSHARVLPRLRTLAYTGTYREDERELQLLLESCSFPQLRFLELNTFSWSGVPLALCVRSGFALEELTLGHVHLPVDAFVAFLEEIPTLKRLIIGQRTRVDCGFLDALTYSADSHSAILPRLEFLTIWSELQFDPTLMADMFESRWWPEPVADGSNVLRPLTRLKRAELYVDFERLWYPDVERLYALAIAGILCSSWEGTDRFLSYRS</sequence>
<gene>
    <name evidence="1" type="ORF">B0H16DRAFT_120809</name>
</gene>
<name>A0AAD7I874_9AGAR</name>
<evidence type="ECO:0008006" key="3">
    <source>
        <dbReference type="Google" id="ProtNLM"/>
    </source>
</evidence>
<dbReference type="EMBL" id="JARKIB010000121">
    <property type="protein sequence ID" value="KAJ7736443.1"/>
    <property type="molecule type" value="Genomic_DNA"/>
</dbReference>
<proteinExistence type="predicted"/>
<dbReference type="Proteomes" id="UP001215598">
    <property type="component" value="Unassembled WGS sequence"/>
</dbReference>
<organism evidence="1 2">
    <name type="scientific">Mycena metata</name>
    <dbReference type="NCBI Taxonomy" id="1033252"/>
    <lineage>
        <taxon>Eukaryota</taxon>
        <taxon>Fungi</taxon>
        <taxon>Dikarya</taxon>
        <taxon>Basidiomycota</taxon>
        <taxon>Agaricomycotina</taxon>
        <taxon>Agaricomycetes</taxon>
        <taxon>Agaricomycetidae</taxon>
        <taxon>Agaricales</taxon>
        <taxon>Marasmiineae</taxon>
        <taxon>Mycenaceae</taxon>
        <taxon>Mycena</taxon>
    </lineage>
</organism>
<evidence type="ECO:0000313" key="2">
    <source>
        <dbReference type="Proteomes" id="UP001215598"/>
    </source>
</evidence>
<keyword evidence="2" id="KW-1185">Reference proteome</keyword>
<dbReference type="SUPFAM" id="SSF52047">
    <property type="entry name" value="RNI-like"/>
    <property type="match status" value="1"/>
</dbReference>
<dbReference type="AlphaFoldDB" id="A0AAD7I874"/>